<keyword evidence="6" id="KW-1133">Transmembrane helix</keyword>
<evidence type="ECO:0000256" key="1">
    <source>
        <dbReference type="ARBA" id="ARBA00004123"/>
    </source>
</evidence>
<dbReference type="SMART" id="SM00576">
    <property type="entry name" value="BTP"/>
    <property type="match status" value="1"/>
</dbReference>
<feature type="compositionally biased region" description="Polar residues" evidence="5">
    <location>
        <begin position="495"/>
        <end position="507"/>
    </location>
</feature>
<dbReference type="PANTHER" id="PTHR46452">
    <property type="entry name" value="TRANSCRIPTION INITIATION FACTOR TFIID SUBUNIT 3"/>
    <property type="match status" value="1"/>
</dbReference>
<dbReference type="InterPro" id="IPR009072">
    <property type="entry name" value="Histone-fold"/>
</dbReference>
<feature type="domain" description="Bromodomain associated" evidence="7">
    <location>
        <begin position="151"/>
        <end position="227"/>
    </location>
</feature>
<feature type="compositionally biased region" description="Basic and acidic residues" evidence="5">
    <location>
        <begin position="887"/>
        <end position="905"/>
    </location>
</feature>
<dbReference type="eggNOG" id="KOG4551">
    <property type="taxonomic scope" value="Eukaryota"/>
</dbReference>
<dbReference type="AlphaFoldDB" id="E0VS16"/>
<organism>
    <name type="scientific">Pediculus humanus subsp. corporis</name>
    <name type="common">Body louse</name>
    <dbReference type="NCBI Taxonomy" id="121224"/>
    <lineage>
        <taxon>Eukaryota</taxon>
        <taxon>Metazoa</taxon>
        <taxon>Ecdysozoa</taxon>
        <taxon>Arthropoda</taxon>
        <taxon>Hexapoda</taxon>
        <taxon>Insecta</taxon>
        <taxon>Pterygota</taxon>
        <taxon>Neoptera</taxon>
        <taxon>Paraneoptera</taxon>
        <taxon>Psocodea</taxon>
        <taxon>Troctomorpha</taxon>
        <taxon>Phthiraptera</taxon>
        <taxon>Anoplura</taxon>
        <taxon>Pediculidae</taxon>
        <taxon>Pediculus</taxon>
    </lineage>
</organism>
<gene>
    <name evidence="9" type="primary">8234120</name>
    <name evidence="8" type="ORF">Phum_PHUM409440</name>
</gene>
<feature type="transmembrane region" description="Helical" evidence="6">
    <location>
        <begin position="60"/>
        <end position="76"/>
    </location>
</feature>
<dbReference type="HOGENOM" id="CLU_305953_0_0_1"/>
<keyword evidence="2" id="KW-0805">Transcription regulation</keyword>
<feature type="region of interest" description="Disordered" evidence="5">
    <location>
        <begin position="566"/>
        <end position="691"/>
    </location>
</feature>
<feature type="compositionally biased region" description="Low complexity" evidence="5">
    <location>
        <begin position="614"/>
        <end position="627"/>
    </location>
</feature>
<evidence type="ECO:0000256" key="5">
    <source>
        <dbReference type="SAM" id="MobiDB-lite"/>
    </source>
</evidence>
<feature type="compositionally biased region" description="Basic residues" evidence="5">
    <location>
        <begin position="790"/>
        <end position="808"/>
    </location>
</feature>
<evidence type="ECO:0000313" key="8">
    <source>
        <dbReference type="EMBL" id="EEB16172.1"/>
    </source>
</evidence>
<evidence type="ECO:0000256" key="3">
    <source>
        <dbReference type="ARBA" id="ARBA00023163"/>
    </source>
</evidence>
<proteinExistence type="predicted"/>
<name>E0VS16_PEDHC</name>
<dbReference type="eggNOG" id="KOG2389">
    <property type="taxonomic scope" value="Eukaryota"/>
</dbReference>
<accession>E0VS16</accession>
<dbReference type="Pfam" id="PF10181">
    <property type="entry name" value="PIG-H"/>
    <property type="match status" value="1"/>
</dbReference>
<reference evidence="9" key="3">
    <citation type="submission" date="2020-05" db="UniProtKB">
        <authorList>
            <consortium name="EnsemblMetazoa"/>
        </authorList>
    </citation>
    <scope>IDENTIFICATION</scope>
    <source>
        <strain evidence="9">USDA</strain>
    </source>
</reference>
<feature type="region of interest" description="Disordered" evidence="5">
    <location>
        <begin position="755"/>
        <end position="939"/>
    </location>
</feature>
<keyword evidence="10" id="KW-1185">Reference proteome</keyword>
<dbReference type="STRING" id="121224.E0VS16"/>
<dbReference type="KEGG" id="phu:Phum_PHUM409440"/>
<dbReference type="InterPro" id="IPR006565">
    <property type="entry name" value="BTP"/>
</dbReference>
<dbReference type="OrthoDB" id="436852at2759"/>
<feature type="compositionally biased region" description="Basic residues" evidence="5">
    <location>
        <begin position="638"/>
        <end position="655"/>
    </location>
</feature>
<dbReference type="FunCoup" id="E0VS16">
    <property type="interactions" value="90"/>
</dbReference>
<keyword evidence="6" id="KW-0472">Membrane</keyword>
<dbReference type="EMBL" id="AAZO01005008">
    <property type="status" value="NOT_ANNOTATED_CDS"/>
    <property type="molecule type" value="Genomic_DNA"/>
</dbReference>
<dbReference type="EnsemblMetazoa" id="PHUM409440-RA">
    <property type="protein sequence ID" value="PHUM409440-PA"/>
    <property type="gene ID" value="PHUM409440"/>
</dbReference>
<dbReference type="InterPro" id="IPR019328">
    <property type="entry name" value="PIGH-H_dom"/>
</dbReference>
<dbReference type="GO" id="GO:0005669">
    <property type="term" value="C:transcription factor TFIID complex"/>
    <property type="evidence" value="ECO:0007669"/>
    <property type="project" value="TreeGrafter"/>
</dbReference>
<dbReference type="CDD" id="cd22916">
    <property type="entry name" value="HFD_TAF3"/>
    <property type="match status" value="1"/>
</dbReference>
<evidence type="ECO:0000256" key="6">
    <source>
        <dbReference type="SAM" id="Phobius"/>
    </source>
</evidence>
<reference evidence="8" key="2">
    <citation type="submission" date="2007-04" db="EMBL/GenBank/DDBJ databases">
        <title>The genome of the human body louse.</title>
        <authorList>
            <consortium name="The Human Body Louse Genome Consortium"/>
            <person name="Kirkness E."/>
            <person name="Walenz B."/>
            <person name="Hass B."/>
            <person name="Bruggner R."/>
            <person name="Strausberg R."/>
        </authorList>
    </citation>
    <scope>NUCLEOTIDE SEQUENCE</scope>
    <source>
        <strain evidence="8">USDA</strain>
    </source>
</reference>
<dbReference type="PANTHER" id="PTHR46452:SF1">
    <property type="entry name" value="TRANSCRIPTION INITIATION FACTOR TFIID SUBUNIT 3"/>
    <property type="match status" value="1"/>
</dbReference>
<dbReference type="CTD" id="8234120"/>
<protein>
    <recommendedName>
        <fullName evidence="7">Bromodomain associated domain-containing protein</fullName>
    </recommendedName>
</protein>
<dbReference type="RefSeq" id="XP_002428910.1">
    <property type="nucleotide sequence ID" value="XM_002428865.1"/>
</dbReference>
<evidence type="ECO:0000256" key="2">
    <source>
        <dbReference type="ARBA" id="ARBA00023015"/>
    </source>
</evidence>
<feature type="region of interest" description="Disordered" evidence="5">
    <location>
        <begin position="371"/>
        <end position="419"/>
    </location>
</feature>
<feature type="compositionally biased region" description="Polar residues" evidence="5">
    <location>
        <begin position="371"/>
        <end position="383"/>
    </location>
</feature>
<feature type="compositionally biased region" description="Basic and acidic residues" evidence="5">
    <location>
        <begin position="588"/>
        <end position="604"/>
    </location>
</feature>
<feature type="compositionally biased region" description="Polar residues" evidence="5">
    <location>
        <begin position="930"/>
        <end position="939"/>
    </location>
</feature>
<dbReference type="GO" id="GO:0002039">
    <property type="term" value="F:p53 binding"/>
    <property type="evidence" value="ECO:0007669"/>
    <property type="project" value="TreeGrafter"/>
</dbReference>
<keyword evidence="4" id="KW-0539">Nucleus</keyword>
<reference evidence="8" key="1">
    <citation type="submission" date="2007-04" db="EMBL/GenBank/DDBJ databases">
        <title>Annotation of Pediculus humanus corporis strain USDA.</title>
        <authorList>
            <person name="Kirkness E."/>
            <person name="Hannick L."/>
            <person name="Hass B."/>
            <person name="Bruggner R."/>
            <person name="Lawson D."/>
            <person name="Bidwell S."/>
            <person name="Joardar V."/>
            <person name="Caler E."/>
            <person name="Walenz B."/>
            <person name="Inman J."/>
            <person name="Schobel S."/>
            <person name="Galinsky K."/>
            <person name="Amedeo P."/>
            <person name="Strausberg R."/>
        </authorList>
    </citation>
    <scope>NUCLEOTIDE SEQUENCE</scope>
    <source>
        <strain evidence="8">USDA</strain>
    </source>
</reference>
<feature type="region of interest" description="Disordered" evidence="5">
    <location>
        <begin position="454"/>
        <end position="512"/>
    </location>
</feature>
<dbReference type="GeneID" id="8234120"/>
<feature type="compositionally biased region" description="Basic and acidic residues" evidence="5">
    <location>
        <begin position="656"/>
        <end position="686"/>
    </location>
</feature>
<feature type="compositionally biased region" description="Basic and acidic residues" evidence="5">
    <location>
        <begin position="628"/>
        <end position="637"/>
    </location>
</feature>
<evidence type="ECO:0000259" key="7">
    <source>
        <dbReference type="SMART" id="SM00576"/>
    </source>
</evidence>
<keyword evidence="6" id="KW-0812">Transmembrane</keyword>
<dbReference type="Pfam" id="PF07524">
    <property type="entry name" value="Bromo_TP"/>
    <property type="match status" value="1"/>
</dbReference>
<dbReference type="GO" id="GO:0046982">
    <property type="term" value="F:protein heterodimerization activity"/>
    <property type="evidence" value="ECO:0007669"/>
    <property type="project" value="InterPro"/>
</dbReference>
<feature type="compositionally biased region" description="Low complexity" evidence="5">
    <location>
        <begin position="294"/>
        <end position="310"/>
    </location>
</feature>
<dbReference type="Gene3D" id="1.10.20.10">
    <property type="entry name" value="Histone, subunit A"/>
    <property type="match status" value="1"/>
</dbReference>
<feature type="compositionally biased region" description="Basic and acidic residues" evidence="5">
    <location>
        <begin position="391"/>
        <end position="419"/>
    </location>
</feature>
<evidence type="ECO:0000313" key="10">
    <source>
        <dbReference type="Proteomes" id="UP000009046"/>
    </source>
</evidence>
<sequence length="969" mass="110210">MNRTIQNKKNNSQLIKNCYEHTILLSDCILAKKEIFTLAIYLSYMYFGCYRNYINLDYNLKVISVLLQFLIFLWLGRKIFWGVKKESIFIVESLGLQISTVYNSRLRSSVFIPWDLINDVIINEVIVMQKVIFHLAVLLNADSCGGVESIVPLFIKALKMVVSQVCQTIGWHAIQTSSLEVLIDVLHRYLEEIARTSHLYADQFGRTRPNLDDLGLAFSAMGVEIKQLEEYIEYVESVPCNYQVPKYPVAKESHLNFLKPGSKEVVTRPVHVHEHLPPTILEEQGYSQNENVLSVETSGSSSIPSPQASPQNVFKRPGDPVETPAAKRARLFLEEEGRPLREISSVMMTTGGFLSPAREGKLPESKVILPTSDSRSISPQPSLYPSVPPEVNREKKVKKIPEVSKAEKKEKKKISEKLDNNEEPAIKKLASMKEMEKLKALKTGALKMSARYPPNFQEKLPKPGSNKIPPVENTPSEKSLIQKLSESPHLVVTPLQPTVKKQTSSNYEKSRDSGVTIAKLTTEPDVQKLNIFKKITKVKEEKSEKVEKHEFSDIVPPVNKERSPGLIIEEVVPSRKPRSALSEMMESLPKDKKEARQPKPEPRTPDILQIYDDSLSSPGSPSTPKTPEIMRKIDKSPEHKKKKKDKEKEKKKRKGSPKDRIKTEDDLERNERPKTPEILEPSRLKDALPSPVLPFFPHFPSGPGLIPPPITNPLIPRFPHPLCPNFPNLPLPPPLLMQQPIKTEEMKKDPFKRMFERSTSESLSPTKFEKEGKSPLAILLNRGDKEKKFKEHKKDKKDRDKIKKKKDKKEKMKKDKSEKKHRDKDDKYKEQKSKEKKEKKIKKKEKMKESSIPMVVSVPKLTLKLGSSSPRPSSPDPKLKKLLSKPSKMEGEGDKTMQPTKREPTPEIARISSLFNKPPKSSDTKPLHIQTDSFKTQTTTLTVKESVPVMKSPGTIIDKDGNKHFMSFQ</sequence>
<comment type="subcellular location">
    <subcellularLocation>
        <location evidence="1">Nucleus</location>
    </subcellularLocation>
</comment>
<dbReference type="OMA" id="EETICCD"/>
<dbReference type="VEuPathDB" id="VectorBase:PHUM409440"/>
<dbReference type="Proteomes" id="UP000009046">
    <property type="component" value="Unassembled WGS sequence"/>
</dbReference>
<dbReference type="GO" id="GO:0045944">
    <property type="term" value="P:positive regulation of transcription by RNA polymerase II"/>
    <property type="evidence" value="ECO:0007669"/>
    <property type="project" value="TreeGrafter"/>
</dbReference>
<feature type="region of interest" description="Disordered" evidence="5">
    <location>
        <begin position="293"/>
        <end position="321"/>
    </location>
</feature>
<evidence type="ECO:0000256" key="4">
    <source>
        <dbReference type="ARBA" id="ARBA00023242"/>
    </source>
</evidence>
<dbReference type="EMBL" id="DS235716">
    <property type="protein sequence ID" value="EEB16172.1"/>
    <property type="molecule type" value="Genomic_DNA"/>
</dbReference>
<feature type="compositionally biased region" description="Polar residues" evidence="5">
    <location>
        <begin position="473"/>
        <end position="485"/>
    </location>
</feature>
<evidence type="ECO:0000313" key="9">
    <source>
        <dbReference type="EnsemblMetazoa" id="PHUM409440-PA"/>
    </source>
</evidence>
<dbReference type="EMBL" id="AAZO01005007">
    <property type="status" value="NOT_ANNOTATED_CDS"/>
    <property type="molecule type" value="Genomic_DNA"/>
</dbReference>
<feature type="compositionally biased region" description="Basic and acidic residues" evidence="5">
    <location>
        <begin position="809"/>
        <end position="838"/>
    </location>
</feature>
<dbReference type="InParanoid" id="E0VS16"/>
<keyword evidence="3" id="KW-0804">Transcription</keyword>